<dbReference type="AlphaFoldDB" id="A0A151QWC4"/>
<dbReference type="PANTHER" id="PTHR36019:SF3">
    <property type="entry name" value="PLANT_PROTEIN"/>
    <property type="match status" value="1"/>
</dbReference>
<dbReference type="EMBL" id="KQ484562">
    <property type="protein sequence ID" value="KYP34576.1"/>
    <property type="molecule type" value="Genomic_DNA"/>
</dbReference>
<gene>
    <name evidence="2" type="ORF">KK1_044457</name>
</gene>
<proteinExistence type="predicted"/>
<dbReference type="OMA" id="INMERSW"/>
<dbReference type="Gramene" id="C.cajan_40695.t">
    <property type="protein sequence ID" value="C.cajan_40695.t.cds1"/>
    <property type="gene ID" value="C.cajan_40695"/>
</dbReference>
<keyword evidence="3" id="KW-1185">Reference proteome</keyword>
<dbReference type="PANTHER" id="PTHR36019">
    <property type="entry name" value="PLANT/PROTEIN"/>
    <property type="match status" value="1"/>
</dbReference>
<evidence type="ECO:0000313" key="2">
    <source>
        <dbReference type="EMBL" id="KYP34576.1"/>
    </source>
</evidence>
<evidence type="ECO:0000313" key="3">
    <source>
        <dbReference type="Proteomes" id="UP000075243"/>
    </source>
</evidence>
<protein>
    <submittedName>
        <fullName evidence="2">Uncharacterized protein</fullName>
    </submittedName>
</protein>
<feature type="region of interest" description="Disordered" evidence="1">
    <location>
        <begin position="19"/>
        <end position="53"/>
    </location>
</feature>
<dbReference type="OrthoDB" id="1847777at2759"/>
<accession>A0A151QWC4</accession>
<dbReference type="Proteomes" id="UP000075243">
    <property type="component" value="Unassembled WGS sequence"/>
</dbReference>
<sequence length="91" mass="10393">MSLNCLTCGHIFQRVDSERESLPEMKASRKVSKHVDRNWSGNINPPQHGGGDVAKIKAEHHRRANSEGDLGPRLVRSRGMRRDWTFEDLKT</sequence>
<name>A0A151QWC4_CAJCA</name>
<feature type="compositionally biased region" description="Basic and acidic residues" evidence="1">
    <location>
        <begin position="19"/>
        <end position="37"/>
    </location>
</feature>
<evidence type="ECO:0000256" key="1">
    <source>
        <dbReference type="SAM" id="MobiDB-lite"/>
    </source>
</evidence>
<reference evidence="2" key="1">
    <citation type="journal article" date="2012" name="Nat. Biotechnol.">
        <title>Draft genome sequence of pigeonpea (Cajanus cajan), an orphan legume crop of resource-poor farmers.</title>
        <authorList>
            <person name="Varshney R.K."/>
            <person name="Chen W."/>
            <person name="Li Y."/>
            <person name="Bharti A.K."/>
            <person name="Saxena R.K."/>
            <person name="Schlueter J.A."/>
            <person name="Donoghue M.T."/>
            <person name="Azam S."/>
            <person name="Fan G."/>
            <person name="Whaley A.M."/>
            <person name="Farmer A.D."/>
            <person name="Sheridan J."/>
            <person name="Iwata A."/>
            <person name="Tuteja R."/>
            <person name="Penmetsa R.V."/>
            <person name="Wu W."/>
            <person name="Upadhyaya H.D."/>
            <person name="Yang S.P."/>
            <person name="Shah T."/>
            <person name="Saxena K.B."/>
            <person name="Michael T."/>
            <person name="McCombie W.R."/>
            <person name="Yang B."/>
            <person name="Zhang G."/>
            <person name="Yang H."/>
            <person name="Wang J."/>
            <person name="Spillane C."/>
            <person name="Cook D.R."/>
            <person name="May G.D."/>
            <person name="Xu X."/>
            <person name="Jackson S.A."/>
        </authorList>
    </citation>
    <scope>NUCLEOTIDE SEQUENCE [LARGE SCALE GENOMIC DNA]</scope>
</reference>
<organism evidence="2 3">
    <name type="scientific">Cajanus cajan</name>
    <name type="common">Pigeon pea</name>
    <name type="synonym">Cajanus indicus</name>
    <dbReference type="NCBI Taxonomy" id="3821"/>
    <lineage>
        <taxon>Eukaryota</taxon>
        <taxon>Viridiplantae</taxon>
        <taxon>Streptophyta</taxon>
        <taxon>Embryophyta</taxon>
        <taxon>Tracheophyta</taxon>
        <taxon>Spermatophyta</taxon>
        <taxon>Magnoliopsida</taxon>
        <taxon>eudicotyledons</taxon>
        <taxon>Gunneridae</taxon>
        <taxon>Pentapetalae</taxon>
        <taxon>rosids</taxon>
        <taxon>fabids</taxon>
        <taxon>Fabales</taxon>
        <taxon>Fabaceae</taxon>
        <taxon>Papilionoideae</taxon>
        <taxon>50 kb inversion clade</taxon>
        <taxon>NPAAA clade</taxon>
        <taxon>indigoferoid/millettioid clade</taxon>
        <taxon>Phaseoleae</taxon>
        <taxon>Cajanus</taxon>
    </lineage>
</organism>